<evidence type="ECO:0000256" key="2">
    <source>
        <dbReference type="RuleBase" id="RU362097"/>
    </source>
</evidence>
<dbReference type="InterPro" id="IPR003423">
    <property type="entry name" value="OMP_efflux"/>
</dbReference>
<protein>
    <submittedName>
        <fullName evidence="4">Efflux transporter outer membrane subunit</fullName>
    </submittedName>
</protein>
<dbReference type="PANTHER" id="PTHR30203:SF33">
    <property type="entry name" value="BLR4455 PROTEIN"/>
    <property type="match status" value="1"/>
</dbReference>
<feature type="region of interest" description="Disordered" evidence="3">
    <location>
        <begin position="106"/>
        <end position="141"/>
    </location>
</feature>
<dbReference type="SUPFAM" id="SSF56954">
    <property type="entry name" value="Outer membrane efflux proteins (OEP)"/>
    <property type="match status" value="1"/>
</dbReference>
<dbReference type="InterPro" id="IPR010131">
    <property type="entry name" value="MdtP/NodT-like"/>
</dbReference>
<dbReference type="RefSeq" id="WP_320552688.1">
    <property type="nucleotide sequence ID" value="NZ_JAQLOK010000012.1"/>
</dbReference>
<dbReference type="Gene3D" id="1.20.1600.10">
    <property type="entry name" value="Outer membrane efflux proteins (OEP)"/>
    <property type="match status" value="1"/>
</dbReference>
<keyword evidence="2" id="KW-0732">Signal</keyword>
<keyword evidence="2" id="KW-0472">Membrane</keyword>
<dbReference type="Pfam" id="PF02321">
    <property type="entry name" value="OEP"/>
    <property type="match status" value="2"/>
</dbReference>
<accession>A0ABT6BD50</accession>
<comment type="similarity">
    <text evidence="1 2">Belongs to the outer membrane factor (OMF) (TC 1.B.17) family.</text>
</comment>
<comment type="caution">
    <text evidence="4">The sequence shown here is derived from an EMBL/GenBank/DDBJ whole genome shotgun (WGS) entry which is preliminary data.</text>
</comment>
<proteinExistence type="inferred from homology"/>
<feature type="chain" id="PRO_5044975143" evidence="2">
    <location>
        <begin position="29"/>
        <end position="487"/>
    </location>
</feature>
<evidence type="ECO:0000313" key="4">
    <source>
        <dbReference type="EMBL" id="MDF4026078.1"/>
    </source>
</evidence>
<feature type="signal peptide" evidence="2">
    <location>
        <begin position="1"/>
        <end position="28"/>
    </location>
</feature>
<keyword evidence="2" id="KW-0812">Transmembrane</keyword>
<keyword evidence="5" id="KW-1185">Reference proteome</keyword>
<evidence type="ECO:0000313" key="5">
    <source>
        <dbReference type="Proteomes" id="UP001528850"/>
    </source>
</evidence>
<keyword evidence="2" id="KW-0449">Lipoprotein</keyword>
<gene>
    <name evidence="4" type="ORF">P3W24_13975</name>
</gene>
<evidence type="ECO:0000256" key="1">
    <source>
        <dbReference type="ARBA" id="ARBA00007613"/>
    </source>
</evidence>
<evidence type="ECO:0000256" key="3">
    <source>
        <dbReference type="SAM" id="MobiDB-lite"/>
    </source>
</evidence>
<dbReference type="NCBIfam" id="TIGR01845">
    <property type="entry name" value="outer_NodT"/>
    <property type="match status" value="1"/>
</dbReference>
<dbReference type="PROSITE" id="PS51257">
    <property type="entry name" value="PROKAR_LIPOPROTEIN"/>
    <property type="match status" value="1"/>
</dbReference>
<organism evidence="4 5">
    <name type="scientific">Luteibacter sahnii</name>
    <dbReference type="NCBI Taxonomy" id="3021977"/>
    <lineage>
        <taxon>Bacteria</taxon>
        <taxon>Pseudomonadati</taxon>
        <taxon>Pseudomonadota</taxon>
        <taxon>Gammaproteobacteria</taxon>
        <taxon>Lysobacterales</taxon>
        <taxon>Rhodanobacteraceae</taxon>
        <taxon>Luteibacter</taxon>
    </lineage>
</organism>
<keyword evidence="2" id="KW-1134">Transmembrane beta strand</keyword>
<dbReference type="EMBL" id="JARJJS010000003">
    <property type="protein sequence ID" value="MDF4026078.1"/>
    <property type="molecule type" value="Genomic_DNA"/>
</dbReference>
<keyword evidence="2" id="KW-0564">Palmitate</keyword>
<comment type="subcellular location">
    <subcellularLocation>
        <location evidence="2">Cell outer membrane</location>
        <topology evidence="2">Lipid-anchor</topology>
    </subcellularLocation>
</comment>
<dbReference type="PANTHER" id="PTHR30203">
    <property type="entry name" value="OUTER MEMBRANE CATION EFFLUX PROTEIN"/>
    <property type="match status" value="1"/>
</dbReference>
<name>A0ABT6BD50_9GAMM</name>
<sequence>MPSVPKFAPRALGAMLALGLGGCSLAPAYVKPPVGPLPDAYKGAALPEGWALAAPKDTEERAPWWTIYRDDTLDTLESKLDANNPDIAVALARRDEAQAYLQQLGAQQAPRVDLDASPTHDRQSDQRPLRGSNQPNEYDTRTIGLSASYELDLWGRIRNEVAQGRALGAAAQADLASARLSLQAQLADLYIKLRSLDVETRIVQDSLGAYAQGRSITQKRMDGGVSSGLDVARANAQYADAQAQATELRVQRALVEHAIATLVGVPASSFSLPAKTTAMTLPPIPLGVPSELLERRPDIAAAERRVFAANAGIGVARAAFFPTLSLGAAFGWQDMGHGGLLAASNTFWSLGPAAALNLFDGGLRRGRDAEAKAEFAAASGQYRAVVLRAFQQVEDNLSLLQDLGREAKEEMAAADAGKQSQALATNRYNEGVVSYLEVVTAQTAALQAERTAERVRTRQLQASVDLIRALGGGWRHVSTPSSDVSQR</sequence>
<feature type="compositionally biased region" description="Basic and acidic residues" evidence="3">
    <location>
        <begin position="112"/>
        <end position="128"/>
    </location>
</feature>
<dbReference type="Proteomes" id="UP001528850">
    <property type="component" value="Unassembled WGS sequence"/>
</dbReference>
<reference evidence="4 5" key="1">
    <citation type="journal article" date="2024" name="Curr. Microbiol.">
        <title>Luteibacter sahnii sp. nov., A Novel Yellow-Colored Xanthomonadin Pigment Producing Probiotic Bacterium from Healthy Rice Seed Microbiome.</title>
        <authorList>
            <person name="Jaiswal G."/>
            <person name="Rana R."/>
            <person name="Nayak P.K."/>
            <person name="Chouhan R."/>
            <person name="Gandhi S.G."/>
            <person name="Patel H.K."/>
            <person name="Patil P.B."/>
        </authorList>
    </citation>
    <scope>NUCLEOTIDE SEQUENCE [LARGE SCALE GENOMIC DNA]</scope>
    <source>
        <strain evidence="4 5">PPL201</strain>
    </source>
</reference>
<dbReference type="Gene3D" id="2.20.200.10">
    <property type="entry name" value="Outer membrane efflux proteins (OEP)"/>
    <property type="match status" value="1"/>
</dbReference>